<name>A0A6G1K7I0_9PLEO</name>
<dbReference type="Proteomes" id="UP000799428">
    <property type="component" value="Unassembled WGS sequence"/>
</dbReference>
<organism evidence="4 5">
    <name type="scientific">Pleomassaria siparia CBS 279.74</name>
    <dbReference type="NCBI Taxonomy" id="1314801"/>
    <lineage>
        <taxon>Eukaryota</taxon>
        <taxon>Fungi</taxon>
        <taxon>Dikarya</taxon>
        <taxon>Ascomycota</taxon>
        <taxon>Pezizomycotina</taxon>
        <taxon>Dothideomycetes</taxon>
        <taxon>Pleosporomycetidae</taxon>
        <taxon>Pleosporales</taxon>
        <taxon>Pleomassariaceae</taxon>
        <taxon>Pleomassaria</taxon>
    </lineage>
</organism>
<dbReference type="EMBL" id="MU005771">
    <property type="protein sequence ID" value="KAF2708730.1"/>
    <property type="molecule type" value="Genomic_DNA"/>
</dbReference>
<reference evidence="4" key="1">
    <citation type="journal article" date="2020" name="Stud. Mycol.">
        <title>101 Dothideomycetes genomes: a test case for predicting lifestyles and emergence of pathogens.</title>
        <authorList>
            <person name="Haridas S."/>
            <person name="Albert R."/>
            <person name="Binder M."/>
            <person name="Bloem J."/>
            <person name="Labutti K."/>
            <person name="Salamov A."/>
            <person name="Andreopoulos B."/>
            <person name="Baker S."/>
            <person name="Barry K."/>
            <person name="Bills G."/>
            <person name="Bluhm B."/>
            <person name="Cannon C."/>
            <person name="Castanera R."/>
            <person name="Culley D."/>
            <person name="Daum C."/>
            <person name="Ezra D."/>
            <person name="Gonzalez J."/>
            <person name="Henrissat B."/>
            <person name="Kuo A."/>
            <person name="Liang C."/>
            <person name="Lipzen A."/>
            <person name="Lutzoni F."/>
            <person name="Magnuson J."/>
            <person name="Mondo S."/>
            <person name="Nolan M."/>
            <person name="Ohm R."/>
            <person name="Pangilinan J."/>
            <person name="Park H.-J."/>
            <person name="Ramirez L."/>
            <person name="Alfaro M."/>
            <person name="Sun H."/>
            <person name="Tritt A."/>
            <person name="Yoshinaga Y."/>
            <person name="Zwiers L.-H."/>
            <person name="Turgeon B."/>
            <person name="Goodwin S."/>
            <person name="Spatafora J."/>
            <person name="Crous P."/>
            <person name="Grigoriev I."/>
        </authorList>
    </citation>
    <scope>NUCLEOTIDE SEQUENCE</scope>
    <source>
        <strain evidence="4">CBS 279.74</strain>
    </source>
</reference>
<evidence type="ECO:0000313" key="5">
    <source>
        <dbReference type="Proteomes" id="UP000799428"/>
    </source>
</evidence>
<feature type="region of interest" description="Disordered" evidence="1">
    <location>
        <begin position="1"/>
        <end position="69"/>
    </location>
</feature>
<dbReference type="Pfam" id="PF01476">
    <property type="entry name" value="LysM"/>
    <property type="match status" value="1"/>
</dbReference>
<evidence type="ECO:0000256" key="1">
    <source>
        <dbReference type="SAM" id="MobiDB-lite"/>
    </source>
</evidence>
<keyword evidence="2" id="KW-0812">Transmembrane</keyword>
<gene>
    <name evidence="4" type="ORF">K504DRAFT_380152</name>
</gene>
<dbReference type="InterPro" id="IPR018392">
    <property type="entry name" value="LysM"/>
</dbReference>
<feature type="transmembrane region" description="Helical" evidence="2">
    <location>
        <begin position="90"/>
        <end position="108"/>
    </location>
</feature>
<accession>A0A6G1K7I0</accession>
<feature type="compositionally biased region" description="Basic and acidic residues" evidence="1">
    <location>
        <begin position="41"/>
        <end position="53"/>
    </location>
</feature>
<sequence length="189" mass="20757">MGRWTDQDSDEQRLPHGMERVGYDADTQTYTYRDASGAHYEGGEGNRYGELHPGKLSHPSSGRRLTPDPTEVAASNAQIEKSNREAVRHMLPFALLVLSMLLLLFHFLNGGFSGGGVGKKPAADDAREQIHCGEGLDKVQIKEGDTCWEFSRKFGLSVDELIGLKGNEAVNCDNLRLGNWICVPTGIVL</sequence>
<dbReference type="SUPFAM" id="SSF54106">
    <property type="entry name" value="LysM domain"/>
    <property type="match status" value="1"/>
</dbReference>
<keyword evidence="5" id="KW-1185">Reference proteome</keyword>
<keyword evidence="2" id="KW-0472">Membrane</keyword>
<dbReference type="PROSITE" id="PS51782">
    <property type="entry name" value="LYSM"/>
    <property type="match status" value="1"/>
</dbReference>
<feature type="domain" description="LysM" evidence="3">
    <location>
        <begin position="137"/>
        <end position="183"/>
    </location>
</feature>
<dbReference type="Gene3D" id="3.10.350.10">
    <property type="entry name" value="LysM domain"/>
    <property type="match status" value="1"/>
</dbReference>
<dbReference type="InterPro" id="IPR036779">
    <property type="entry name" value="LysM_dom_sf"/>
</dbReference>
<protein>
    <submittedName>
        <fullName evidence="4">Carbohydrate-binding module family 50 protein</fullName>
    </submittedName>
</protein>
<dbReference type="CDD" id="cd00118">
    <property type="entry name" value="LysM"/>
    <property type="match status" value="1"/>
</dbReference>
<dbReference type="AlphaFoldDB" id="A0A6G1K7I0"/>
<keyword evidence="2" id="KW-1133">Transmembrane helix</keyword>
<evidence type="ECO:0000313" key="4">
    <source>
        <dbReference type="EMBL" id="KAF2708730.1"/>
    </source>
</evidence>
<feature type="compositionally biased region" description="Basic and acidic residues" evidence="1">
    <location>
        <begin position="10"/>
        <end position="23"/>
    </location>
</feature>
<dbReference type="SMART" id="SM00257">
    <property type="entry name" value="LysM"/>
    <property type="match status" value="1"/>
</dbReference>
<evidence type="ECO:0000259" key="3">
    <source>
        <dbReference type="PROSITE" id="PS51782"/>
    </source>
</evidence>
<dbReference type="OrthoDB" id="2107166at2759"/>
<proteinExistence type="predicted"/>
<evidence type="ECO:0000256" key="2">
    <source>
        <dbReference type="SAM" id="Phobius"/>
    </source>
</evidence>